<dbReference type="InterPro" id="IPR002781">
    <property type="entry name" value="TM_pro_TauE-like"/>
</dbReference>
<protein>
    <recommendedName>
        <fullName evidence="8">Probable membrane transporter protein</fullName>
    </recommendedName>
</protein>
<feature type="transmembrane region" description="Helical" evidence="8">
    <location>
        <begin position="190"/>
        <end position="208"/>
    </location>
</feature>
<name>A0A255H608_9ACTN</name>
<dbReference type="PANTHER" id="PTHR30269">
    <property type="entry name" value="TRANSMEMBRANE PROTEIN YFCA"/>
    <property type="match status" value="1"/>
</dbReference>
<evidence type="ECO:0000256" key="1">
    <source>
        <dbReference type="ARBA" id="ARBA00004651"/>
    </source>
</evidence>
<comment type="subcellular location">
    <subcellularLocation>
        <location evidence="1 8">Cell membrane</location>
        <topology evidence="1 8">Multi-pass membrane protein</topology>
    </subcellularLocation>
</comment>
<evidence type="ECO:0000256" key="2">
    <source>
        <dbReference type="ARBA" id="ARBA00009142"/>
    </source>
</evidence>
<keyword evidence="10" id="KW-1185">Reference proteome</keyword>
<accession>A0A255H608</accession>
<dbReference type="OrthoDB" id="3782574at2"/>
<comment type="similarity">
    <text evidence="2 8">Belongs to the 4-toluene sulfonate uptake permease (TSUP) (TC 2.A.102) family.</text>
</comment>
<keyword evidence="7 8" id="KW-0472">Membrane</keyword>
<dbReference type="Pfam" id="PF01925">
    <property type="entry name" value="TauE"/>
    <property type="match status" value="1"/>
</dbReference>
<feature type="transmembrane region" description="Helical" evidence="8">
    <location>
        <begin position="239"/>
        <end position="258"/>
    </location>
</feature>
<reference evidence="9 10" key="1">
    <citation type="submission" date="2017-07" db="EMBL/GenBank/DDBJ databases">
        <title>Draft whole genome sequences of clinical Proprionibacteriaceae strains.</title>
        <authorList>
            <person name="Bernier A.-M."/>
            <person name="Bernard K."/>
            <person name="Domingo M.-C."/>
        </authorList>
    </citation>
    <scope>NUCLEOTIDE SEQUENCE [LARGE SCALE GENOMIC DNA]</scope>
    <source>
        <strain evidence="9 10">NML 130396</strain>
    </source>
</reference>
<evidence type="ECO:0000313" key="9">
    <source>
        <dbReference type="EMBL" id="OYO23105.1"/>
    </source>
</evidence>
<evidence type="ECO:0000256" key="3">
    <source>
        <dbReference type="ARBA" id="ARBA00022448"/>
    </source>
</evidence>
<evidence type="ECO:0000256" key="7">
    <source>
        <dbReference type="ARBA" id="ARBA00023136"/>
    </source>
</evidence>
<organism evidence="9 10">
    <name type="scientific">Enemella dayhoffiae</name>
    <dbReference type="NCBI Taxonomy" id="2016507"/>
    <lineage>
        <taxon>Bacteria</taxon>
        <taxon>Bacillati</taxon>
        <taxon>Actinomycetota</taxon>
        <taxon>Actinomycetes</taxon>
        <taxon>Propionibacteriales</taxon>
        <taxon>Propionibacteriaceae</taxon>
        <taxon>Enemella</taxon>
    </lineage>
</organism>
<dbReference type="PANTHER" id="PTHR30269:SF0">
    <property type="entry name" value="MEMBRANE TRANSPORTER PROTEIN YFCA-RELATED"/>
    <property type="match status" value="1"/>
</dbReference>
<evidence type="ECO:0000256" key="5">
    <source>
        <dbReference type="ARBA" id="ARBA00022692"/>
    </source>
</evidence>
<dbReference type="AlphaFoldDB" id="A0A255H608"/>
<comment type="caution">
    <text evidence="9">The sequence shown here is derived from an EMBL/GenBank/DDBJ whole genome shotgun (WGS) entry which is preliminary data.</text>
</comment>
<feature type="transmembrane region" description="Helical" evidence="8">
    <location>
        <begin position="100"/>
        <end position="121"/>
    </location>
</feature>
<keyword evidence="4 8" id="KW-1003">Cell membrane</keyword>
<keyword evidence="5 8" id="KW-0812">Transmembrane</keyword>
<evidence type="ECO:0000256" key="8">
    <source>
        <dbReference type="RuleBase" id="RU363041"/>
    </source>
</evidence>
<feature type="transmembrane region" description="Helical" evidence="8">
    <location>
        <begin position="74"/>
        <end position="93"/>
    </location>
</feature>
<proteinExistence type="inferred from homology"/>
<evidence type="ECO:0000256" key="4">
    <source>
        <dbReference type="ARBA" id="ARBA00022475"/>
    </source>
</evidence>
<dbReference type="EMBL" id="NMVQ01000008">
    <property type="protein sequence ID" value="OYO23105.1"/>
    <property type="molecule type" value="Genomic_DNA"/>
</dbReference>
<dbReference type="InterPro" id="IPR052017">
    <property type="entry name" value="TSUP"/>
</dbReference>
<dbReference type="Proteomes" id="UP000216311">
    <property type="component" value="Unassembled WGS sequence"/>
</dbReference>
<keyword evidence="6 8" id="KW-1133">Transmembrane helix</keyword>
<dbReference type="GO" id="GO:0005886">
    <property type="term" value="C:plasma membrane"/>
    <property type="evidence" value="ECO:0007669"/>
    <property type="project" value="UniProtKB-SubCell"/>
</dbReference>
<sequence>MTWTDLLLAGLAGIWAGMINTVVGSGSLVTFPTLLALGLPPVMANTTNNIGLVAGGISGTVGMLPEVKALRHELIRLGPAALAGGIAGALLLLKLPSSAFDAIVPVLIAIGCVLVVLQPWLTSKMTARAEQLSAEGRPPPKRRSIWPVPMIALSSTYGGYFGAAQGLLHMAILGLAIPEEPWSRLNGLKNALALIINLTAAVVFVLVAPVSWPYVGALAVGSALGGLLGAKVGRKLPAVAYRIIIVVIGVIAIINLVLK</sequence>
<gene>
    <name evidence="9" type="ORF">CGZ93_06495</name>
</gene>
<dbReference type="RefSeq" id="WP_094363339.1">
    <property type="nucleotide sequence ID" value="NZ_NMVQ01000008.1"/>
</dbReference>
<evidence type="ECO:0000256" key="6">
    <source>
        <dbReference type="ARBA" id="ARBA00022989"/>
    </source>
</evidence>
<evidence type="ECO:0000313" key="10">
    <source>
        <dbReference type="Proteomes" id="UP000216311"/>
    </source>
</evidence>
<keyword evidence="3" id="KW-0813">Transport</keyword>